<dbReference type="PANTHER" id="PTHR46797">
    <property type="entry name" value="HTH-TYPE TRANSCRIPTIONAL REGULATOR"/>
    <property type="match status" value="1"/>
</dbReference>
<gene>
    <name evidence="3" type="ORF">Rin_00014800</name>
</gene>
<dbReference type="RefSeq" id="WP_006707134.1">
    <property type="nucleotide sequence ID" value="NZ_AGCA01000352.1"/>
</dbReference>
<proteinExistence type="predicted"/>
<dbReference type="InterPro" id="IPR050807">
    <property type="entry name" value="TransReg_Diox_bact_type"/>
</dbReference>
<protein>
    <submittedName>
        <fullName evidence="3">Putative transcriptional regulator</fullName>
    </submittedName>
</protein>
<dbReference type="InterPro" id="IPR001387">
    <property type="entry name" value="Cro/C1-type_HTH"/>
</dbReference>
<dbReference type="SUPFAM" id="SSF47413">
    <property type="entry name" value="lambda repressor-like DNA-binding domains"/>
    <property type="match status" value="1"/>
</dbReference>
<dbReference type="OrthoDB" id="6307340at2"/>
<dbReference type="EMBL" id="AGCA01000352">
    <property type="protein sequence ID" value="EGY28579.1"/>
    <property type="molecule type" value="Genomic_DNA"/>
</dbReference>
<dbReference type="CDD" id="cd00093">
    <property type="entry name" value="HTH_XRE"/>
    <property type="match status" value="1"/>
</dbReference>
<dbReference type="AlphaFoldDB" id="G2H0A0"/>
<feature type="domain" description="HTH cro/C1-type" evidence="2">
    <location>
        <begin position="8"/>
        <end position="63"/>
    </location>
</feature>
<dbReference type="GO" id="GO:0003700">
    <property type="term" value="F:DNA-binding transcription factor activity"/>
    <property type="evidence" value="ECO:0007669"/>
    <property type="project" value="TreeGrafter"/>
</dbReference>
<comment type="caution">
    <text evidence="3">The sequence shown here is derived from an EMBL/GenBank/DDBJ whole genome shotgun (WGS) entry which is preliminary data.</text>
</comment>
<dbReference type="Gene3D" id="1.10.260.40">
    <property type="entry name" value="lambda repressor-like DNA-binding domains"/>
    <property type="match status" value="1"/>
</dbReference>
<keyword evidence="4" id="KW-1185">Reference proteome</keyword>
<organism evidence="3 4">
    <name type="scientific">Candidatus Regiella insecticola 5.15</name>
    <dbReference type="NCBI Taxonomy" id="1005043"/>
    <lineage>
        <taxon>Bacteria</taxon>
        <taxon>Pseudomonadati</taxon>
        <taxon>Pseudomonadota</taxon>
        <taxon>Gammaproteobacteria</taxon>
        <taxon>Enterobacterales</taxon>
        <taxon>Enterobacteriaceae</taxon>
        <taxon>aphid secondary symbionts</taxon>
        <taxon>Candidatus Regiella</taxon>
    </lineage>
</organism>
<sequence length="109" mass="12180">MRHIGDNIRRIREAMKISQQELAERSEVSKAQISRLETGSQNNPQIQTLVAISTALGITLEETVFGEESASNAYLSEALTSLPKQDQMAIKKLIKMWVLTSQAEKMSCE</sequence>
<reference evidence="3 4" key="1">
    <citation type="journal article" date="2012" name="Genome Res.">
        <title>Genomic basis of endosymbiont-conferred protection against an insect parasitoid.</title>
        <authorList>
            <person name="Hansen A.K."/>
            <person name="Vorburger C."/>
            <person name="Moran N.A."/>
        </authorList>
    </citation>
    <scope>NUCLEOTIDE SEQUENCE [LARGE SCALE GENOMIC DNA]</scope>
    <source>
        <strain evidence="4">R5.15</strain>
    </source>
</reference>
<dbReference type="SMART" id="SM00530">
    <property type="entry name" value="HTH_XRE"/>
    <property type="match status" value="1"/>
</dbReference>
<name>G2H0A0_9ENTR</name>
<dbReference type="PANTHER" id="PTHR46797:SF1">
    <property type="entry name" value="METHYLPHOSPHONATE SYNTHASE"/>
    <property type="match status" value="1"/>
</dbReference>
<dbReference type="GO" id="GO:0005829">
    <property type="term" value="C:cytosol"/>
    <property type="evidence" value="ECO:0007669"/>
    <property type="project" value="TreeGrafter"/>
</dbReference>
<keyword evidence="1" id="KW-0238">DNA-binding</keyword>
<evidence type="ECO:0000259" key="2">
    <source>
        <dbReference type="PROSITE" id="PS50943"/>
    </source>
</evidence>
<dbReference type="Proteomes" id="UP000004116">
    <property type="component" value="Unassembled WGS sequence"/>
</dbReference>
<evidence type="ECO:0000256" key="1">
    <source>
        <dbReference type="ARBA" id="ARBA00023125"/>
    </source>
</evidence>
<dbReference type="GO" id="GO:0003677">
    <property type="term" value="F:DNA binding"/>
    <property type="evidence" value="ECO:0007669"/>
    <property type="project" value="UniProtKB-KW"/>
</dbReference>
<dbReference type="InterPro" id="IPR010982">
    <property type="entry name" value="Lambda_DNA-bd_dom_sf"/>
</dbReference>
<accession>G2H0A0</accession>
<evidence type="ECO:0000313" key="3">
    <source>
        <dbReference type="EMBL" id="EGY28579.1"/>
    </source>
</evidence>
<evidence type="ECO:0000313" key="4">
    <source>
        <dbReference type="Proteomes" id="UP000004116"/>
    </source>
</evidence>
<dbReference type="PROSITE" id="PS50943">
    <property type="entry name" value="HTH_CROC1"/>
    <property type="match status" value="1"/>
</dbReference>
<dbReference type="Pfam" id="PF01381">
    <property type="entry name" value="HTH_3"/>
    <property type="match status" value="1"/>
</dbReference>